<evidence type="ECO:0000259" key="3">
    <source>
        <dbReference type="PROSITE" id="PS50829"/>
    </source>
</evidence>
<dbReference type="STRING" id="2018661.A0A2A2LPQ2"/>
<accession>A0A2A2LPQ2</accession>
<dbReference type="InterPro" id="IPR036465">
    <property type="entry name" value="vWFA_dom_sf"/>
</dbReference>
<evidence type="ECO:0000256" key="1">
    <source>
        <dbReference type="SAM" id="SignalP"/>
    </source>
</evidence>
<dbReference type="AlphaFoldDB" id="A0A2A2LPQ2"/>
<evidence type="ECO:0008006" key="6">
    <source>
        <dbReference type="Google" id="ProtNLM"/>
    </source>
</evidence>
<dbReference type="SMART" id="SM00327">
    <property type="entry name" value="VWA"/>
    <property type="match status" value="1"/>
</dbReference>
<dbReference type="PANTHER" id="PTHR31024:SF3">
    <property type="entry name" value="C-TYPE LECTIN-RELATED"/>
    <property type="match status" value="1"/>
</dbReference>
<sequence>MRVSLLSSIFLVCFGNFHLAYGQSVDPKCACNMSNLWLDVVVVIDNSQSMGHDGLNEVAASIVTVFAQSNITQALGQTTRVGIVTYGESAVVHDNFSNNEKILQKYNLTAFNDTRTFIDAMGLSVAKTVLDDGRANGKRDNVQRAIIVYASHYVSQGQEKDPVQLAEQIKEDDIGIITAAFNQFGGGGVLAELAKLATPGMAFSNTNTDLVGEIQRNGLCQLNCFCPGIAWTQYTSQFGLASARRFGLCLKLGDIDAMWTAAKIACQHLDNSAYLVSEFNRAKHNFTYHFFNNMTNIPGPYIYHIGLSWDVPSQQWMWEQPANQPKIPFTNSSYAPWNPGIFL</sequence>
<keyword evidence="1" id="KW-0732">Signal</keyword>
<dbReference type="SUPFAM" id="SSF53300">
    <property type="entry name" value="vWA-like"/>
    <property type="match status" value="1"/>
</dbReference>
<dbReference type="PROSITE" id="PS50829">
    <property type="entry name" value="GYF"/>
    <property type="match status" value="1"/>
</dbReference>
<dbReference type="EMBL" id="LIAE01006533">
    <property type="protein sequence ID" value="PAV88130.1"/>
    <property type="molecule type" value="Genomic_DNA"/>
</dbReference>
<dbReference type="PROSITE" id="PS50234">
    <property type="entry name" value="VWFA"/>
    <property type="match status" value="1"/>
</dbReference>
<proteinExistence type="predicted"/>
<feature type="domain" description="GYF" evidence="3">
    <location>
        <begin position="313"/>
        <end position="343"/>
    </location>
</feature>
<dbReference type="GO" id="GO:0045087">
    <property type="term" value="P:innate immune response"/>
    <property type="evidence" value="ECO:0007669"/>
    <property type="project" value="TreeGrafter"/>
</dbReference>
<dbReference type="Proteomes" id="UP000218231">
    <property type="component" value="Unassembled WGS sequence"/>
</dbReference>
<feature type="domain" description="VWFA" evidence="2">
    <location>
        <begin position="39"/>
        <end position="219"/>
    </location>
</feature>
<reference evidence="4 5" key="1">
    <citation type="journal article" date="2017" name="Curr. Biol.">
        <title>Genome architecture and evolution of a unichromosomal asexual nematode.</title>
        <authorList>
            <person name="Fradin H."/>
            <person name="Zegar C."/>
            <person name="Gutwein M."/>
            <person name="Lucas J."/>
            <person name="Kovtun M."/>
            <person name="Corcoran D."/>
            <person name="Baugh L.R."/>
            <person name="Kiontke K."/>
            <person name="Gunsalus K."/>
            <person name="Fitch D.H."/>
            <person name="Piano F."/>
        </authorList>
    </citation>
    <scope>NUCLEOTIDE SEQUENCE [LARGE SCALE GENOMIC DNA]</scope>
    <source>
        <strain evidence="4">PF1309</strain>
    </source>
</reference>
<dbReference type="CDD" id="cd00037">
    <property type="entry name" value="CLECT"/>
    <property type="match status" value="1"/>
</dbReference>
<dbReference type="SUPFAM" id="SSF56436">
    <property type="entry name" value="C-type lectin-like"/>
    <property type="match status" value="1"/>
</dbReference>
<name>A0A2A2LPQ2_9BILA</name>
<dbReference type="InterPro" id="IPR003169">
    <property type="entry name" value="GYF"/>
</dbReference>
<keyword evidence="5" id="KW-1185">Reference proteome</keyword>
<dbReference type="Gene3D" id="3.40.50.410">
    <property type="entry name" value="von Willebrand factor, type A domain"/>
    <property type="match status" value="1"/>
</dbReference>
<dbReference type="Gene3D" id="3.10.100.10">
    <property type="entry name" value="Mannose-Binding Protein A, subunit A"/>
    <property type="match status" value="1"/>
</dbReference>
<dbReference type="InterPro" id="IPR002035">
    <property type="entry name" value="VWF_A"/>
</dbReference>
<dbReference type="OrthoDB" id="5869583at2759"/>
<protein>
    <recommendedName>
        <fullName evidence="6">VWFA domain-containing protein</fullName>
    </recommendedName>
</protein>
<evidence type="ECO:0000259" key="2">
    <source>
        <dbReference type="PROSITE" id="PS50234"/>
    </source>
</evidence>
<gene>
    <name evidence="4" type="ORF">WR25_17743</name>
</gene>
<feature type="signal peptide" evidence="1">
    <location>
        <begin position="1"/>
        <end position="22"/>
    </location>
</feature>
<organism evidence="4 5">
    <name type="scientific">Diploscapter pachys</name>
    <dbReference type="NCBI Taxonomy" id="2018661"/>
    <lineage>
        <taxon>Eukaryota</taxon>
        <taxon>Metazoa</taxon>
        <taxon>Ecdysozoa</taxon>
        <taxon>Nematoda</taxon>
        <taxon>Chromadorea</taxon>
        <taxon>Rhabditida</taxon>
        <taxon>Rhabditina</taxon>
        <taxon>Rhabditomorpha</taxon>
        <taxon>Rhabditoidea</taxon>
        <taxon>Rhabditidae</taxon>
        <taxon>Diploscapter</taxon>
    </lineage>
</organism>
<feature type="chain" id="PRO_5012449140" description="VWFA domain-containing protein" evidence="1">
    <location>
        <begin position="23"/>
        <end position="343"/>
    </location>
</feature>
<dbReference type="Pfam" id="PF00092">
    <property type="entry name" value="VWA"/>
    <property type="match status" value="1"/>
</dbReference>
<dbReference type="PANTHER" id="PTHR31024">
    <property type="entry name" value="C-TYPE LECTIN"/>
    <property type="match status" value="1"/>
</dbReference>
<evidence type="ECO:0000313" key="4">
    <source>
        <dbReference type="EMBL" id="PAV88130.1"/>
    </source>
</evidence>
<comment type="caution">
    <text evidence="4">The sequence shown here is derived from an EMBL/GenBank/DDBJ whole genome shotgun (WGS) entry which is preliminary data.</text>
</comment>
<dbReference type="InterPro" id="IPR016187">
    <property type="entry name" value="CTDL_fold"/>
</dbReference>
<evidence type="ECO:0000313" key="5">
    <source>
        <dbReference type="Proteomes" id="UP000218231"/>
    </source>
</evidence>
<dbReference type="InterPro" id="IPR016186">
    <property type="entry name" value="C-type_lectin-like/link_sf"/>
</dbReference>